<dbReference type="PANTHER" id="PTHR33570:SF2">
    <property type="entry name" value="CARBOXYMUCONOLACTONE DECARBOXYLASE-LIKE DOMAIN-CONTAINING PROTEIN"/>
    <property type="match status" value="1"/>
</dbReference>
<dbReference type="Proteomes" id="UP000824150">
    <property type="component" value="Unassembled WGS sequence"/>
</dbReference>
<dbReference type="AlphaFoldDB" id="A0A9E2KLV8"/>
<keyword evidence="1" id="KW-0732">Signal</keyword>
<dbReference type="PANTHER" id="PTHR33570">
    <property type="entry name" value="4-CARBOXYMUCONOLACTONE DECARBOXYLASE FAMILY PROTEIN"/>
    <property type="match status" value="1"/>
</dbReference>
<comment type="caution">
    <text evidence="3">The sequence shown here is derived from an EMBL/GenBank/DDBJ whole genome shotgun (WGS) entry which is preliminary data.</text>
</comment>
<dbReference type="SUPFAM" id="SSF69118">
    <property type="entry name" value="AhpD-like"/>
    <property type="match status" value="1"/>
</dbReference>
<dbReference type="InterPro" id="IPR029032">
    <property type="entry name" value="AhpD-like"/>
</dbReference>
<accession>A0A9E2KLV8</accession>
<feature type="domain" description="Carboxymuconolactone decarboxylase-like" evidence="2">
    <location>
        <begin position="48"/>
        <end position="130"/>
    </location>
</feature>
<evidence type="ECO:0000256" key="1">
    <source>
        <dbReference type="SAM" id="SignalP"/>
    </source>
</evidence>
<dbReference type="InterPro" id="IPR003779">
    <property type="entry name" value="CMD-like"/>
</dbReference>
<evidence type="ECO:0000313" key="3">
    <source>
        <dbReference type="EMBL" id="MBU3826196.1"/>
    </source>
</evidence>
<dbReference type="GO" id="GO:0051920">
    <property type="term" value="F:peroxiredoxin activity"/>
    <property type="evidence" value="ECO:0007669"/>
    <property type="project" value="InterPro"/>
</dbReference>
<evidence type="ECO:0000259" key="2">
    <source>
        <dbReference type="Pfam" id="PF02627"/>
    </source>
</evidence>
<organism evidence="3 4">
    <name type="scientific">Candidatus Anaerobiospirillum merdipullorum</name>
    <dbReference type="NCBI Taxonomy" id="2838450"/>
    <lineage>
        <taxon>Bacteria</taxon>
        <taxon>Pseudomonadati</taxon>
        <taxon>Pseudomonadota</taxon>
        <taxon>Gammaproteobacteria</taxon>
        <taxon>Aeromonadales</taxon>
        <taxon>Succinivibrionaceae</taxon>
        <taxon>Anaerobiospirillum</taxon>
    </lineage>
</organism>
<reference evidence="3" key="1">
    <citation type="journal article" date="2021" name="PeerJ">
        <title>Extensive microbial diversity within the chicken gut microbiome revealed by metagenomics and culture.</title>
        <authorList>
            <person name="Gilroy R."/>
            <person name="Ravi A."/>
            <person name="Getino M."/>
            <person name="Pursley I."/>
            <person name="Horton D.L."/>
            <person name="Alikhan N.F."/>
            <person name="Baker D."/>
            <person name="Gharbi K."/>
            <person name="Hall N."/>
            <person name="Watson M."/>
            <person name="Adriaenssens E.M."/>
            <person name="Foster-Nyarko E."/>
            <person name="Jarju S."/>
            <person name="Secka A."/>
            <person name="Antonio M."/>
            <person name="Oren A."/>
            <person name="Chaudhuri R.R."/>
            <person name="La Ragione R."/>
            <person name="Hildebrand F."/>
            <person name="Pallen M.J."/>
        </authorList>
    </citation>
    <scope>NUCLEOTIDE SEQUENCE</scope>
    <source>
        <strain evidence="3">687</strain>
    </source>
</reference>
<reference evidence="3" key="2">
    <citation type="submission" date="2021-04" db="EMBL/GenBank/DDBJ databases">
        <authorList>
            <person name="Gilroy R."/>
        </authorList>
    </citation>
    <scope>NUCLEOTIDE SEQUENCE</scope>
    <source>
        <strain evidence="3">687</strain>
    </source>
</reference>
<dbReference type="Gene3D" id="1.20.1290.10">
    <property type="entry name" value="AhpD-like"/>
    <property type="match status" value="1"/>
</dbReference>
<proteinExistence type="predicted"/>
<feature type="domain" description="Carboxymuconolactone decarboxylase-like" evidence="2">
    <location>
        <begin position="190"/>
        <end position="268"/>
    </location>
</feature>
<dbReference type="InterPro" id="IPR052512">
    <property type="entry name" value="4CMD/NDH-1_regulator"/>
</dbReference>
<feature type="chain" id="PRO_5038593061" evidence="1">
    <location>
        <begin position="21"/>
        <end position="276"/>
    </location>
</feature>
<protein>
    <submittedName>
        <fullName evidence="3">Carboxymuconolactone decarboxylase family protein</fullName>
    </submittedName>
</protein>
<dbReference type="EMBL" id="JAHLFG010000019">
    <property type="protein sequence ID" value="MBU3826196.1"/>
    <property type="molecule type" value="Genomic_DNA"/>
</dbReference>
<name>A0A9E2KLV8_9GAMM</name>
<gene>
    <name evidence="3" type="ORF">IAA31_01690</name>
</gene>
<dbReference type="Pfam" id="PF02627">
    <property type="entry name" value="CMD"/>
    <property type="match status" value="2"/>
</dbReference>
<sequence>MKTKLLPVLALSLCACAASAATNDRVQIAHELKAKYGIAHAQLDATDPDFAKIYDNLLYGDVLGKVELNDRYKGFAYITTLVSLGINDKLYEATTIALDLGVTPVELKDIVYQCAPYVGIEKVKSALPYINQALTDKGVKLPLPSTATTTEETRFAVGKKIQVDTYGPSFKQIHEQTPADEFYLQVYNLSSYCFGDFYSRSALPMPEREFITVLMIATLGGQEPQLRSHIATALKIGVSKQDLIGGLSIANPFIGYPRTLTALGIVREESAKLSAK</sequence>
<evidence type="ECO:0000313" key="4">
    <source>
        <dbReference type="Proteomes" id="UP000824150"/>
    </source>
</evidence>
<dbReference type="PROSITE" id="PS51257">
    <property type="entry name" value="PROKAR_LIPOPROTEIN"/>
    <property type="match status" value="1"/>
</dbReference>
<feature type="signal peptide" evidence="1">
    <location>
        <begin position="1"/>
        <end position="20"/>
    </location>
</feature>